<dbReference type="AlphaFoldDB" id="A0A1T4YAZ9"/>
<sequence length="319" mass="34744">MQASDSNARAAERVNAFPPPEFVPSSRRSDACAVRSAELDEPMAGRAGFARAWLAVEHPGPWPRDAVEAALSPILAGVELEGVRVVLIRKRGGGSLPRHPRVFLAWSAGPRSWIRATRIGGYEELVDLVQYLGEQEPDVGERSETAVVLVCTHGRRDACCAEFGRPILGALRDRADADVWESTHVGGDRFAANVVILPEGLHYSRLTPSNANLPLDAYARNELHLPSFRGRASRTMPEQAAEHAIRARTGQMRIDDVTILHTTRNGDQHHVLARVAERRFAVQLRAAAVAPGGVRHGCHGGADVADWTKWELISVAEAP</sequence>
<dbReference type="Gene3D" id="3.40.30.10">
    <property type="entry name" value="Glutaredoxin"/>
    <property type="match status" value="1"/>
</dbReference>
<gene>
    <name evidence="2" type="ORF">SAMN06295879_2599</name>
</gene>
<evidence type="ECO:0000313" key="3">
    <source>
        <dbReference type="Proteomes" id="UP000189735"/>
    </source>
</evidence>
<protein>
    <recommendedName>
        <fullName evidence="4">Sucrase/ferredoxin-like</fullName>
    </recommendedName>
</protein>
<accession>A0A1T4YAZ9</accession>
<dbReference type="Proteomes" id="UP000189735">
    <property type="component" value="Unassembled WGS sequence"/>
</dbReference>
<feature type="region of interest" description="Disordered" evidence="1">
    <location>
        <begin position="1"/>
        <end position="26"/>
    </location>
</feature>
<dbReference type="Pfam" id="PF06999">
    <property type="entry name" value="Suc_Fer-like"/>
    <property type="match status" value="1"/>
</dbReference>
<dbReference type="CDD" id="cd03062">
    <property type="entry name" value="TRX_Fd_Sucrase"/>
    <property type="match status" value="1"/>
</dbReference>
<dbReference type="PANTHER" id="PTHR31902:SF22">
    <property type="entry name" value="SLL1203 PROTEIN"/>
    <property type="match status" value="1"/>
</dbReference>
<dbReference type="InterPro" id="IPR009737">
    <property type="entry name" value="Aim32/Apd1-like"/>
</dbReference>
<evidence type="ECO:0008006" key="4">
    <source>
        <dbReference type="Google" id="ProtNLM"/>
    </source>
</evidence>
<dbReference type="SUPFAM" id="SSF52833">
    <property type="entry name" value="Thioredoxin-like"/>
    <property type="match status" value="1"/>
</dbReference>
<dbReference type="EMBL" id="FUYG01000006">
    <property type="protein sequence ID" value="SKA98445.1"/>
    <property type="molecule type" value="Genomic_DNA"/>
</dbReference>
<proteinExistence type="predicted"/>
<evidence type="ECO:0000313" key="2">
    <source>
        <dbReference type="EMBL" id="SKA98445.1"/>
    </source>
</evidence>
<evidence type="ECO:0000256" key="1">
    <source>
        <dbReference type="SAM" id="MobiDB-lite"/>
    </source>
</evidence>
<name>A0A1T4YAZ9_9MICO</name>
<organism evidence="2 3">
    <name type="scientific">Agreia bicolorata</name>
    <dbReference type="NCBI Taxonomy" id="110935"/>
    <lineage>
        <taxon>Bacteria</taxon>
        <taxon>Bacillati</taxon>
        <taxon>Actinomycetota</taxon>
        <taxon>Actinomycetes</taxon>
        <taxon>Micrococcales</taxon>
        <taxon>Microbacteriaceae</taxon>
        <taxon>Agreia</taxon>
    </lineage>
</organism>
<reference evidence="3" key="1">
    <citation type="submission" date="2017-02" db="EMBL/GenBank/DDBJ databases">
        <authorList>
            <person name="Varghese N."/>
            <person name="Submissions S."/>
        </authorList>
    </citation>
    <scope>NUCLEOTIDE SEQUENCE [LARGE SCALE GENOMIC DNA]</scope>
    <source>
        <strain evidence="3">VKM Ac-2052</strain>
    </source>
</reference>
<dbReference type="PANTHER" id="PTHR31902">
    <property type="entry name" value="ACTIN PATCHES DISTAL PROTEIN 1"/>
    <property type="match status" value="1"/>
</dbReference>
<dbReference type="InterPro" id="IPR036249">
    <property type="entry name" value="Thioredoxin-like_sf"/>
</dbReference>